<dbReference type="FunFam" id="3.55.10.10:FF:000002">
    <property type="entry name" value="Archease, putative"/>
    <property type="match status" value="1"/>
</dbReference>
<evidence type="ECO:0000256" key="2">
    <source>
        <dbReference type="ARBA" id="ARBA00022694"/>
    </source>
</evidence>
<dbReference type="InterPro" id="IPR036820">
    <property type="entry name" value="Archease_dom_sf"/>
</dbReference>
<evidence type="ECO:0000313" key="9">
    <source>
        <dbReference type="Proteomes" id="UP001177023"/>
    </source>
</evidence>
<dbReference type="Pfam" id="PF01951">
    <property type="entry name" value="Archease"/>
    <property type="match status" value="1"/>
</dbReference>
<evidence type="ECO:0000256" key="3">
    <source>
        <dbReference type="ARBA" id="ARBA00022723"/>
    </source>
</evidence>
<gene>
    <name evidence="8" type="ORF">MSPICULIGERA_LOCUS11652</name>
</gene>
<evidence type="ECO:0000256" key="4">
    <source>
        <dbReference type="ARBA" id="ARBA00022837"/>
    </source>
</evidence>
<keyword evidence="4" id="KW-0106">Calcium</keyword>
<feature type="compositionally biased region" description="Basic residues" evidence="6">
    <location>
        <begin position="1"/>
        <end position="14"/>
    </location>
</feature>
<evidence type="ECO:0000256" key="6">
    <source>
        <dbReference type="SAM" id="MobiDB-lite"/>
    </source>
</evidence>
<dbReference type="AlphaFoldDB" id="A0AA36CR54"/>
<reference evidence="8" key="1">
    <citation type="submission" date="2023-06" db="EMBL/GenBank/DDBJ databases">
        <authorList>
            <person name="Delattre M."/>
        </authorList>
    </citation>
    <scope>NUCLEOTIDE SEQUENCE</scope>
    <source>
        <strain evidence="8">AF72</strain>
    </source>
</reference>
<dbReference type="InterPro" id="IPR002804">
    <property type="entry name" value="Archease"/>
</dbReference>
<evidence type="ECO:0000256" key="5">
    <source>
        <dbReference type="ARBA" id="ARBA00071898"/>
    </source>
</evidence>
<dbReference type="GO" id="GO:0072669">
    <property type="term" value="C:tRNA-splicing ligase complex"/>
    <property type="evidence" value="ECO:0007669"/>
    <property type="project" value="TreeGrafter"/>
</dbReference>
<name>A0AA36CR54_9BILA</name>
<keyword evidence="9" id="KW-1185">Reference proteome</keyword>
<dbReference type="SUPFAM" id="SSF69819">
    <property type="entry name" value="MTH1598-like"/>
    <property type="match status" value="1"/>
</dbReference>
<feature type="region of interest" description="Disordered" evidence="6">
    <location>
        <begin position="1"/>
        <end position="31"/>
    </location>
</feature>
<dbReference type="Gene3D" id="3.55.10.10">
    <property type="entry name" value="Archease domain"/>
    <property type="match status" value="1"/>
</dbReference>
<dbReference type="GO" id="GO:0006388">
    <property type="term" value="P:tRNA splicing, via endonucleolytic cleavage and ligation"/>
    <property type="evidence" value="ECO:0007669"/>
    <property type="project" value="TreeGrafter"/>
</dbReference>
<evidence type="ECO:0000256" key="1">
    <source>
        <dbReference type="ARBA" id="ARBA00007963"/>
    </source>
</evidence>
<sequence length="201" mass="23371">MDRGGSPRRKRLRKSPAMAQPLPQPSSTGDLTHRLASAHVDNADNADARGVVEPREVIERRRYEYLDHPADIQLHSWGPRLEEALEAVMMAMYGYMTDLEKVDEVYQYYFRGQGHDLHTMIFSVMEEVLCVFQSEPFFIAKRFEVTAFDREKFTIEARGYGESFDMERKHTQEGDIKAITYSNMQVLEQPERTDLYVIVDI</sequence>
<feature type="domain" description="Archease" evidence="7">
    <location>
        <begin position="63"/>
        <end position="201"/>
    </location>
</feature>
<protein>
    <recommendedName>
        <fullName evidence="5">Protein archease-like</fullName>
    </recommendedName>
</protein>
<comment type="caution">
    <text evidence="8">The sequence shown here is derived from an EMBL/GenBank/DDBJ whole genome shotgun (WGS) entry which is preliminary data.</text>
</comment>
<dbReference type="GO" id="GO:0046872">
    <property type="term" value="F:metal ion binding"/>
    <property type="evidence" value="ECO:0007669"/>
    <property type="project" value="UniProtKB-KW"/>
</dbReference>
<dbReference type="EMBL" id="CATQJA010002617">
    <property type="protein sequence ID" value="CAJ0573290.1"/>
    <property type="molecule type" value="Genomic_DNA"/>
</dbReference>
<comment type="similarity">
    <text evidence="1">Belongs to the archease family.</text>
</comment>
<accession>A0AA36CR54</accession>
<evidence type="ECO:0000259" key="7">
    <source>
        <dbReference type="Pfam" id="PF01951"/>
    </source>
</evidence>
<dbReference type="PANTHER" id="PTHR12682:SF11">
    <property type="entry name" value="PROTEIN ARCHEASE"/>
    <property type="match status" value="1"/>
</dbReference>
<dbReference type="PANTHER" id="PTHR12682">
    <property type="entry name" value="ARCHEASE"/>
    <property type="match status" value="1"/>
</dbReference>
<evidence type="ECO:0000313" key="8">
    <source>
        <dbReference type="EMBL" id="CAJ0573290.1"/>
    </source>
</evidence>
<dbReference type="InterPro" id="IPR023572">
    <property type="entry name" value="Archease_dom"/>
</dbReference>
<dbReference type="Proteomes" id="UP001177023">
    <property type="component" value="Unassembled WGS sequence"/>
</dbReference>
<proteinExistence type="inferred from homology"/>
<organism evidence="8 9">
    <name type="scientific">Mesorhabditis spiculigera</name>
    <dbReference type="NCBI Taxonomy" id="96644"/>
    <lineage>
        <taxon>Eukaryota</taxon>
        <taxon>Metazoa</taxon>
        <taxon>Ecdysozoa</taxon>
        <taxon>Nematoda</taxon>
        <taxon>Chromadorea</taxon>
        <taxon>Rhabditida</taxon>
        <taxon>Rhabditina</taxon>
        <taxon>Rhabditomorpha</taxon>
        <taxon>Rhabditoidea</taxon>
        <taxon>Rhabditidae</taxon>
        <taxon>Mesorhabditinae</taxon>
        <taxon>Mesorhabditis</taxon>
    </lineage>
</organism>
<keyword evidence="3" id="KW-0479">Metal-binding</keyword>
<keyword evidence="2" id="KW-0819">tRNA processing</keyword>
<feature type="non-terminal residue" evidence="8">
    <location>
        <position position="1"/>
    </location>
</feature>